<dbReference type="OrthoDB" id="2692435at2759"/>
<dbReference type="Proteomes" id="UP001140091">
    <property type="component" value="Unassembled WGS sequence"/>
</dbReference>
<evidence type="ECO:0000313" key="3">
    <source>
        <dbReference type="Proteomes" id="UP001140091"/>
    </source>
</evidence>
<dbReference type="InterPro" id="IPR054722">
    <property type="entry name" value="PolX-like_BBD"/>
</dbReference>
<comment type="caution">
    <text evidence="2">The sequence shown here is derived from an EMBL/GenBank/DDBJ whole genome shotgun (WGS) entry which is preliminary data.</text>
</comment>
<feature type="domain" description="Retrovirus-related Pol polyprotein from transposon TNT 1-94-like beta-barrel" evidence="1">
    <location>
        <begin position="112"/>
        <end position="195"/>
    </location>
</feature>
<evidence type="ECO:0000313" key="2">
    <source>
        <dbReference type="EMBL" id="KAJ2934236.1"/>
    </source>
</evidence>
<protein>
    <recommendedName>
        <fullName evidence="1">Retrovirus-related Pol polyprotein from transposon TNT 1-94-like beta-barrel domain-containing protein</fullName>
    </recommendedName>
</protein>
<accession>A0A9W8MKP7</accession>
<dbReference type="EMBL" id="JANBPK010000722">
    <property type="protein sequence ID" value="KAJ2934236.1"/>
    <property type="molecule type" value="Genomic_DNA"/>
</dbReference>
<name>A0A9W8MKP7_9AGAR</name>
<reference evidence="2" key="1">
    <citation type="submission" date="2022-06" db="EMBL/GenBank/DDBJ databases">
        <title>Genome Sequence of Candolleomyces eurysporus.</title>
        <authorList>
            <person name="Buettner E."/>
        </authorList>
    </citation>
    <scope>NUCLEOTIDE SEQUENCE</scope>
    <source>
        <strain evidence="2">VTCC 930004</strain>
    </source>
</reference>
<gene>
    <name evidence="2" type="ORF">H1R20_g2848</name>
</gene>
<sequence>MLTASCLKDTKGGKKKKKLEYFCTIYNIKGHSKERCYAEGGGKAHPAPEWYKKKQAERLAQEGKTSNAALTATTSKTANVLLTTYSCVAKGLSHSFSPVAMSATTNKYQGIILDCSMSDHFTPHHHLLTNSIEIQEHTRVANNHTTYVAGKGTMVVELPMGSGQPPTKLTLNNVYCVPSFVYTLILTTHMDLAGYTIFQKGGLSTITAPDLKVIGQVPLIRGLY</sequence>
<keyword evidence="3" id="KW-1185">Reference proteome</keyword>
<dbReference type="AlphaFoldDB" id="A0A9W8MKP7"/>
<dbReference type="Pfam" id="PF22936">
    <property type="entry name" value="Pol_BBD"/>
    <property type="match status" value="1"/>
</dbReference>
<feature type="non-terminal residue" evidence="2">
    <location>
        <position position="224"/>
    </location>
</feature>
<proteinExistence type="predicted"/>
<organism evidence="2 3">
    <name type="scientific">Candolleomyces eurysporus</name>
    <dbReference type="NCBI Taxonomy" id="2828524"/>
    <lineage>
        <taxon>Eukaryota</taxon>
        <taxon>Fungi</taxon>
        <taxon>Dikarya</taxon>
        <taxon>Basidiomycota</taxon>
        <taxon>Agaricomycotina</taxon>
        <taxon>Agaricomycetes</taxon>
        <taxon>Agaricomycetidae</taxon>
        <taxon>Agaricales</taxon>
        <taxon>Agaricineae</taxon>
        <taxon>Psathyrellaceae</taxon>
        <taxon>Candolleomyces</taxon>
    </lineage>
</organism>
<evidence type="ECO:0000259" key="1">
    <source>
        <dbReference type="Pfam" id="PF22936"/>
    </source>
</evidence>